<feature type="transmembrane region" description="Helical" evidence="2">
    <location>
        <begin position="41"/>
        <end position="62"/>
    </location>
</feature>
<protein>
    <submittedName>
        <fullName evidence="3">Uncharacterized protein</fullName>
    </submittedName>
</protein>
<feature type="transmembrane region" description="Helical" evidence="2">
    <location>
        <begin position="103"/>
        <end position="124"/>
    </location>
</feature>
<accession>A0AAD5UA51</accession>
<evidence type="ECO:0000256" key="2">
    <source>
        <dbReference type="SAM" id="Phobius"/>
    </source>
</evidence>
<comment type="caution">
    <text evidence="3">The sequence shown here is derived from an EMBL/GenBank/DDBJ whole genome shotgun (WGS) entry which is preliminary data.</text>
</comment>
<dbReference type="EMBL" id="JADGKB010000161">
    <property type="protein sequence ID" value="KAJ3251928.1"/>
    <property type="molecule type" value="Genomic_DNA"/>
</dbReference>
<evidence type="ECO:0000313" key="4">
    <source>
        <dbReference type="Proteomes" id="UP001210925"/>
    </source>
</evidence>
<evidence type="ECO:0000313" key="3">
    <source>
        <dbReference type="EMBL" id="KAJ3251928.1"/>
    </source>
</evidence>
<keyword evidence="2" id="KW-0812">Transmembrane</keyword>
<organism evidence="3 4">
    <name type="scientific">Boothiomyces macroporosus</name>
    <dbReference type="NCBI Taxonomy" id="261099"/>
    <lineage>
        <taxon>Eukaryota</taxon>
        <taxon>Fungi</taxon>
        <taxon>Fungi incertae sedis</taxon>
        <taxon>Chytridiomycota</taxon>
        <taxon>Chytridiomycota incertae sedis</taxon>
        <taxon>Chytridiomycetes</taxon>
        <taxon>Rhizophydiales</taxon>
        <taxon>Terramycetaceae</taxon>
        <taxon>Boothiomyces</taxon>
    </lineage>
</organism>
<evidence type="ECO:0000256" key="1">
    <source>
        <dbReference type="SAM" id="MobiDB-lite"/>
    </source>
</evidence>
<keyword evidence="4" id="KW-1185">Reference proteome</keyword>
<feature type="transmembrane region" description="Helical" evidence="2">
    <location>
        <begin position="186"/>
        <end position="205"/>
    </location>
</feature>
<feature type="transmembrane region" description="Helical" evidence="2">
    <location>
        <begin position="6"/>
        <end position="29"/>
    </location>
</feature>
<feature type="region of interest" description="Disordered" evidence="1">
    <location>
        <begin position="376"/>
        <end position="404"/>
    </location>
</feature>
<gene>
    <name evidence="3" type="ORF">HK103_001993</name>
</gene>
<feature type="transmembrane region" description="Helical" evidence="2">
    <location>
        <begin position="339"/>
        <end position="361"/>
    </location>
</feature>
<feature type="transmembrane region" description="Helical" evidence="2">
    <location>
        <begin position="144"/>
        <end position="166"/>
    </location>
</feature>
<keyword evidence="2" id="KW-1133">Transmembrane helix</keyword>
<name>A0AAD5UA51_9FUNG</name>
<feature type="transmembrane region" description="Helical" evidence="2">
    <location>
        <begin position="212"/>
        <end position="233"/>
    </location>
</feature>
<feature type="transmembrane region" description="Helical" evidence="2">
    <location>
        <begin position="271"/>
        <end position="290"/>
    </location>
</feature>
<dbReference type="Proteomes" id="UP001210925">
    <property type="component" value="Unassembled WGS sequence"/>
</dbReference>
<keyword evidence="2" id="KW-0472">Membrane</keyword>
<dbReference type="AlphaFoldDB" id="A0AAD5UA51"/>
<feature type="transmembrane region" description="Helical" evidence="2">
    <location>
        <begin position="311"/>
        <end position="333"/>
    </location>
</feature>
<sequence>MVDVATYCAAVAELVVATVNVLLYIPYYWNRTLTVISYHHILFGLFFLSNTIVTMYLISINYQTTSCFLLNLQGYTKNLAEVWIDWIFTLRVYYLERNRHVQYFWVGMYAALDVIPRIISLFLYQDTIHSNGICSLLDPNGPRIVKTVMNAIYIGIVACYFIYRMVQVIRGVGTSQQLESLTLTSGMYAVMLCLTRTVFYIPYILNTWPSITGILIPIQLCILPPLCFLNIIYGAKLKIRGALTTRSKSKSSSQNQSVGLCTLFDPPTPRVVKTVMNTVYIAIVALYFIYKMYQLIKGLGNNTQQFESLSITSTFFAIMLCVTRTVFYIPYILNSWPSITGILVPIQMCILPPLCFLNIAFGAKLNVRGNSNSKVVGNDTTKNSSMMSETPKKIVSKGQPNKIH</sequence>
<reference evidence="3" key="1">
    <citation type="submission" date="2020-05" db="EMBL/GenBank/DDBJ databases">
        <title>Phylogenomic resolution of chytrid fungi.</title>
        <authorList>
            <person name="Stajich J.E."/>
            <person name="Amses K."/>
            <person name="Simmons R."/>
            <person name="Seto K."/>
            <person name="Myers J."/>
            <person name="Bonds A."/>
            <person name="Quandt C.A."/>
            <person name="Barry K."/>
            <person name="Liu P."/>
            <person name="Grigoriev I."/>
            <person name="Longcore J.E."/>
            <person name="James T.Y."/>
        </authorList>
    </citation>
    <scope>NUCLEOTIDE SEQUENCE</scope>
    <source>
        <strain evidence="3">PLAUS21</strain>
    </source>
</reference>
<proteinExistence type="predicted"/>
<feature type="compositionally biased region" description="Polar residues" evidence="1">
    <location>
        <begin position="376"/>
        <end position="388"/>
    </location>
</feature>